<dbReference type="Pfam" id="PF22486">
    <property type="entry name" value="MATH_2"/>
    <property type="match status" value="2"/>
</dbReference>
<dbReference type="AlphaFoldDB" id="A0ABD3KSN4"/>
<accession>A0ABD3KSN4</accession>
<evidence type="ECO:0000256" key="1">
    <source>
        <dbReference type="SAM" id="MobiDB-lite"/>
    </source>
</evidence>
<dbReference type="InterPro" id="IPR002083">
    <property type="entry name" value="MATH/TRAF_dom"/>
</dbReference>
<dbReference type="PROSITE" id="PS50144">
    <property type="entry name" value="MATH"/>
    <property type="match status" value="2"/>
</dbReference>
<protein>
    <recommendedName>
        <fullName evidence="2">MATH domain-containing protein</fullName>
    </recommendedName>
</protein>
<reference evidence="3 4" key="1">
    <citation type="submission" date="2024-11" db="EMBL/GenBank/DDBJ databases">
        <title>Chromosome-level genome assembly of Eucalyptus globulus Labill. provides insights into its genome evolution.</title>
        <authorList>
            <person name="Li X."/>
        </authorList>
    </citation>
    <scope>NUCLEOTIDE SEQUENCE [LARGE SCALE GENOMIC DNA]</scope>
    <source>
        <strain evidence="3">CL2024</strain>
        <tissue evidence="3">Fresh tender leaves</tissue>
    </source>
</reference>
<feature type="domain" description="MATH" evidence="2">
    <location>
        <begin position="171"/>
        <end position="294"/>
    </location>
</feature>
<dbReference type="PANTHER" id="PTHR46162:SF40">
    <property type="entry name" value="TRAF-LIKE FAMILY PROTEIN"/>
    <property type="match status" value="1"/>
</dbReference>
<dbReference type="SUPFAM" id="SSF49599">
    <property type="entry name" value="TRAF domain-like"/>
    <property type="match status" value="2"/>
</dbReference>
<feature type="domain" description="MATH" evidence="2">
    <location>
        <begin position="21"/>
        <end position="150"/>
    </location>
</feature>
<dbReference type="PANTHER" id="PTHR46162">
    <property type="entry name" value="TRAF-LIKE FAMILY PROTEIN"/>
    <property type="match status" value="1"/>
</dbReference>
<dbReference type="EMBL" id="JBJKBG010000004">
    <property type="protein sequence ID" value="KAL3742786.1"/>
    <property type="molecule type" value="Genomic_DNA"/>
</dbReference>
<dbReference type="Proteomes" id="UP001634007">
    <property type="component" value="Unassembled WGS sequence"/>
</dbReference>
<comment type="caution">
    <text evidence="3">The sequence shown here is derived from an EMBL/GenBank/DDBJ whole genome shotgun (WGS) entry which is preliminary data.</text>
</comment>
<dbReference type="Gene3D" id="2.60.210.10">
    <property type="entry name" value="Apoptosis, Tumor Necrosis Factor Receptor Associated Protein 2, Chain A"/>
    <property type="match status" value="2"/>
</dbReference>
<evidence type="ECO:0000313" key="4">
    <source>
        <dbReference type="Proteomes" id="UP001634007"/>
    </source>
</evidence>
<feature type="region of interest" description="Disordered" evidence="1">
    <location>
        <begin position="305"/>
        <end position="352"/>
    </location>
</feature>
<name>A0ABD3KSN4_EUCGL</name>
<dbReference type="CDD" id="cd00121">
    <property type="entry name" value="MATH"/>
    <property type="match status" value="2"/>
</dbReference>
<evidence type="ECO:0000259" key="2">
    <source>
        <dbReference type="PROSITE" id="PS50144"/>
    </source>
</evidence>
<gene>
    <name evidence="3" type="ORF">ACJRO7_018147</name>
</gene>
<keyword evidence="4" id="KW-1185">Reference proteome</keyword>
<evidence type="ECO:0000313" key="3">
    <source>
        <dbReference type="EMBL" id="KAL3742786.1"/>
    </source>
</evidence>
<dbReference type="InterPro" id="IPR008974">
    <property type="entry name" value="TRAF-like"/>
</dbReference>
<dbReference type="SMART" id="SM00061">
    <property type="entry name" value="MATH"/>
    <property type="match status" value="2"/>
</dbReference>
<proteinExistence type="predicted"/>
<organism evidence="3 4">
    <name type="scientific">Eucalyptus globulus</name>
    <name type="common">Tasmanian blue gum</name>
    <dbReference type="NCBI Taxonomy" id="34317"/>
    <lineage>
        <taxon>Eukaryota</taxon>
        <taxon>Viridiplantae</taxon>
        <taxon>Streptophyta</taxon>
        <taxon>Embryophyta</taxon>
        <taxon>Tracheophyta</taxon>
        <taxon>Spermatophyta</taxon>
        <taxon>Magnoliopsida</taxon>
        <taxon>eudicotyledons</taxon>
        <taxon>Gunneridae</taxon>
        <taxon>Pentapetalae</taxon>
        <taxon>rosids</taxon>
        <taxon>malvids</taxon>
        <taxon>Myrtales</taxon>
        <taxon>Myrtaceae</taxon>
        <taxon>Myrtoideae</taxon>
        <taxon>Eucalypteae</taxon>
        <taxon>Eucalyptus</taxon>
    </lineage>
</organism>
<sequence length="352" mass="39655">MAMNCFASARESGKYKRALPPAHFSLKIESFEVLSKLDKYDSGVFKAGGHEWRLSLYPKGNKDDNGSGYISLYLSIEDRVNKMVYVNYKLFVHDKLRKEYLTIQDADEAISCFHGSKTQYGFPRFLSLKEFKKRSNGYLHENSCTFGAEVFVIEPDKVKEESFTLIRYPQQNTFTLTIENWSTLGTDPRFIEFDCEKRKWKLLVYPKGNEAGNGKSLAVYLEVQRLTEKMQVYADFNLRVLDQLKGKHKEEQFEGWLSASHPQVGKANFMPLKDLEKSKKRFVQNDTLVVEVQIRIVSGLGIAPSKPGPRVAPSKPGLGIAPLKPGLGIVPSKPGPRVAPSKPGPGVVPSQL</sequence>